<dbReference type="PANTHER" id="PTHR10887:SF515">
    <property type="entry name" value="P-LOOP CONTAINING NUCLEOSIDE TRIPHOSPHATE HYDROLASES SUPERFAMILY PROTEIN"/>
    <property type="match status" value="1"/>
</dbReference>
<gene>
    <name evidence="2" type="ORF">Dsin_009831</name>
</gene>
<organism evidence="2 3">
    <name type="scientific">Dipteronia sinensis</name>
    <dbReference type="NCBI Taxonomy" id="43782"/>
    <lineage>
        <taxon>Eukaryota</taxon>
        <taxon>Viridiplantae</taxon>
        <taxon>Streptophyta</taxon>
        <taxon>Embryophyta</taxon>
        <taxon>Tracheophyta</taxon>
        <taxon>Spermatophyta</taxon>
        <taxon>Magnoliopsida</taxon>
        <taxon>eudicotyledons</taxon>
        <taxon>Gunneridae</taxon>
        <taxon>Pentapetalae</taxon>
        <taxon>rosids</taxon>
        <taxon>malvids</taxon>
        <taxon>Sapindales</taxon>
        <taxon>Sapindaceae</taxon>
        <taxon>Hippocastanoideae</taxon>
        <taxon>Acereae</taxon>
        <taxon>Dipteronia</taxon>
    </lineage>
</organism>
<dbReference type="Gene3D" id="3.40.50.300">
    <property type="entry name" value="P-loop containing nucleotide triphosphate hydrolases"/>
    <property type="match status" value="1"/>
</dbReference>
<sequence>MDTISRAPFAQVVDLEESEPYGIGLYDVKGGKTLWVSLNELNLPVVMNKESLKDFCFEKATLTSSYMLHSVDMEPLSFLVIDEAAELRESESTIPLQLPDIKHAIPIGDERQLAAVVKSNNTFLIAQNPAWIGSNKKFSIGVVSPYTAQVVAIEDKLGHKYESRDGFAVKILGNDRTLTRSESVRESLVQDAKERRCFFNADDDKDLAKAILEVKKELDELEELLNPESILFRSQRWKANMVAHSLAKLAMSSTAYCFWLEESLPYVERFILDDCPDYWLFVGSLLNFRENCNTIPRHLLKWQ</sequence>
<dbReference type="InterPro" id="IPR041677">
    <property type="entry name" value="DNA2/NAM7_AAA_11"/>
</dbReference>
<dbReference type="InterPro" id="IPR045055">
    <property type="entry name" value="DNA2/NAM7-like"/>
</dbReference>
<evidence type="ECO:0000259" key="1">
    <source>
        <dbReference type="Pfam" id="PF13086"/>
    </source>
</evidence>
<proteinExistence type="predicted"/>
<evidence type="ECO:0000313" key="2">
    <source>
        <dbReference type="EMBL" id="KAK3222806.1"/>
    </source>
</evidence>
<protein>
    <recommendedName>
        <fullName evidence="1">DNA2/NAM7 helicase helicase domain-containing protein</fullName>
    </recommendedName>
</protein>
<dbReference type="AlphaFoldDB" id="A0AAE0AR77"/>
<dbReference type="PANTHER" id="PTHR10887">
    <property type="entry name" value="DNA2/NAM7 HELICASE FAMILY"/>
    <property type="match status" value="1"/>
</dbReference>
<keyword evidence="3" id="KW-1185">Reference proteome</keyword>
<reference evidence="2" key="1">
    <citation type="journal article" date="2023" name="Plant J.">
        <title>Genome sequences and population genomics provide insights into the demographic history, inbreeding, and mutation load of two 'living fossil' tree species of Dipteronia.</title>
        <authorList>
            <person name="Feng Y."/>
            <person name="Comes H.P."/>
            <person name="Chen J."/>
            <person name="Zhu S."/>
            <person name="Lu R."/>
            <person name="Zhang X."/>
            <person name="Li P."/>
            <person name="Qiu J."/>
            <person name="Olsen K.M."/>
            <person name="Qiu Y."/>
        </authorList>
    </citation>
    <scope>NUCLEOTIDE SEQUENCE</scope>
    <source>
        <strain evidence="2">NBL</strain>
    </source>
</reference>
<comment type="caution">
    <text evidence="2">The sequence shown here is derived from an EMBL/GenBank/DDBJ whole genome shotgun (WGS) entry which is preliminary data.</text>
</comment>
<dbReference type="EMBL" id="JANJYJ010000003">
    <property type="protein sequence ID" value="KAK3222806.1"/>
    <property type="molecule type" value="Genomic_DNA"/>
</dbReference>
<accession>A0AAE0AR77</accession>
<dbReference type="Proteomes" id="UP001281410">
    <property type="component" value="Unassembled WGS sequence"/>
</dbReference>
<feature type="domain" description="DNA2/NAM7 helicase helicase" evidence="1">
    <location>
        <begin position="60"/>
        <end position="120"/>
    </location>
</feature>
<dbReference type="Pfam" id="PF13086">
    <property type="entry name" value="AAA_11"/>
    <property type="match status" value="1"/>
</dbReference>
<dbReference type="GO" id="GO:0004386">
    <property type="term" value="F:helicase activity"/>
    <property type="evidence" value="ECO:0007669"/>
    <property type="project" value="InterPro"/>
</dbReference>
<evidence type="ECO:0000313" key="3">
    <source>
        <dbReference type="Proteomes" id="UP001281410"/>
    </source>
</evidence>
<dbReference type="InterPro" id="IPR027417">
    <property type="entry name" value="P-loop_NTPase"/>
</dbReference>
<name>A0AAE0AR77_9ROSI</name>